<keyword evidence="3" id="KW-1185">Reference proteome</keyword>
<evidence type="ECO:0000256" key="1">
    <source>
        <dbReference type="SAM" id="Phobius"/>
    </source>
</evidence>
<gene>
    <name evidence="2" type="ORF">EDC30_11922</name>
</gene>
<protein>
    <submittedName>
        <fullName evidence="2">Uncharacterized protein</fullName>
    </submittedName>
</protein>
<sequence length="350" mass="37312">MRKKTLFDFHIRTYMAALDGLEALRGDDQVVSVDPGLREARERLIDRVKLALYSLSHRTPAHLAEAAAGVFVEAPRFKLDWQLEDLRELPAYKLSTPEFAVGTLGLGAAIVGGLVVSPVTAVAAGVAAAGLFAGYKQIRRLLRRRENKARNRRLRDLPARAAHFAAVLEINIKYVTPGLVEAIMKARETAMAEQKQRMLASFPAEAAAPTPAIPPSNQGASKQLGFSLGGGGGATGTWRDFMPHITFNLTGGRRRSRAFSWGGRSRGGSDCSGAVSRQSDDYAFGWINPASGLPMLAGAMIDIAGNAFGYTFDAIGDLAGSVCDFAGDFVASIADGVSDFGSGLGDFDNF</sequence>
<comment type="caution">
    <text evidence="2">The sequence shown here is derived from an EMBL/GenBank/DDBJ whole genome shotgun (WGS) entry which is preliminary data.</text>
</comment>
<proteinExistence type="predicted"/>
<keyword evidence="1" id="KW-1133">Transmembrane helix</keyword>
<evidence type="ECO:0000313" key="2">
    <source>
        <dbReference type="EMBL" id="TCS32911.1"/>
    </source>
</evidence>
<dbReference type="Proteomes" id="UP000295382">
    <property type="component" value="Unassembled WGS sequence"/>
</dbReference>
<dbReference type="RefSeq" id="WP_132260355.1">
    <property type="nucleotide sequence ID" value="NZ_SLZQ01000019.1"/>
</dbReference>
<feature type="transmembrane region" description="Helical" evidence="1">
    <location>
        <begin position="104"/>
        <end position="135"/>
    </location>
</feature>
<accession>A0A4R3HQV2</accession>
<keyword evidence="1" id="KW-0472">Membrane</keyword>
<dbReference type="AlphaFoldDB" id="A0A4R3HQV2"/>
<evidence type="ECO:0000313" key="3">
    <source>
        <dbReference type="Proteomes" id="UP000295382"/>
    </source>
</evidence>
<organism evidence="2 3">
    <name type="scientific">Paucimonas lemoignei</name>
    <name type="common">Pseudomonas lemoignei</name>
    <dbReference type="NCBI Taxonomy" id="29443"/>
    <lineage>
        <taxon>Bacteria</taxon>
        <taxon>Pseudomonadati</taxon>
        <taxon>Pseudomonadota</taxon>
        <taxon>Betaproteobacteria</taxon>
        <taxon>Burkholderiales</taxon>
        <taxon>Burkholderiaceae</taxon>
        <taxon>Paucimonas</taxon>
    </lineage>
</organism>
<dbReference type="EMBL" id="SLZQ01000019">
    <property type="protein sequence ID" value="TCS32911.1"/>
    <property type="molecule type" value="Genomic_DNA"/>
</dbReference>
<keyword evidence="1" id="KW-0812">Transmembrane</keyword>
<reference evidence="2 3" key="1">
    <citation type="submission" date="2019-03" db="EMBL/GenBank/DDBJ databases">
        <title>Genomic Encyclopedia of Type Strains, Phase IV (KMG-IV): sequencing the most valuable type-strain genomes for metagenomic binning, comparative biology and taxonomic classification.</title>
        <authorList>
            <person name="Goeker M."/>
        </authorList>
    </citation>
    <scope>NUCLEOTIDE SEQUENCE [LARGE SCALE GENOMIC DNA]</scope>
    <source>
        <strain evidence="2 3">DSM 7445</strain>
    </source>
</reference>
<name>A0A4R3HQV2_PAULE</name>